<dbReference type="EMBL" id="JBHFEH010000076">
    <property type="protein sequence ID" value="KAL2048891.1"/>
    <property type="molecule type" value="Genomic_DNA"/>
</dbReference>
<keyword evidence="3" id="KW-0805">Transcription regulation</keyword>
<dbReference type="Proteomes" id="UP001590951">
    <property type="component" value="Unassembled WGS sequence"/>
</dbReference>
<evidence type="ECO:0000256" key="1">
    <source>
        <dbReference type="ARBA" id="ARBA00022723"/>
    </source>
</evidence>
<keyword evidence="6" id="KW-0539">Nucleus</keyword>
<sequence length="188" mass="20960">MGKRSNGCVTWRKRKVKCDEAEPECERCKKATYKCAGYDQPWLDETHFIALARHTPASPRCGGASGYSKHTAAQVPLIDRTAEYHLLDQHGSLRFICYTFPATIAHLDLDKNSPQAKYIYEAFECNAGNSGFGFGEFTLDVATPLKMWIDSCRVRHQRQTPCPSSDGSPDTLNSDTVTADSSAMKTER</sequence>
<dbReference type="PANTHER" id="PTHR36206">
    <property type="entry name" value="ASPERCRYPTIN BIOSYNTHESIS CLUSTER-SPECIFIC TRANSCRIPTION REGULATOR ATNN-RELATED"/>
    <property type="match status" value="1"/>
</dbReference>
<evidence type="ECO:0000256" key="3">
    <source>
        <dbReference type="ARBA" id="ARBA00023015"/>
    </source>
</evidence>
<reference evidence="9 10" key="1">
    <citation type="submission" date="2024-09" db="EMBL/GenBank/DDBJ databases">
        <title>Rethinking Asexuality: The Enigmatic Case of Functional Sexual Genes in Lepraria (Stereocaulaceae).</title>
        <authorList>
            <person name="Doellman M."/>
            <person name="Sun Y."/>
            <person name="Barcenas-Pena A."/>
            <person name="Lumbsch H.T."/>
            <person name="Grewe F."/>
        </authorList>
    </citation>
    <scope>NUCLEOTIDE SEQUENCE [LARGE SCALE GENOMIC DNA]</scope>
    <source>
        <strain evidence="9 10">Grewe 0041</strain>
    </source>
</reference>
<dbReference type="PROSITE" id="PS50048">
    <property type="entry name" value="ZN2_CY6_FUNGAL_2"/>
    <property type="match status" value="1"/>
</dbReference>
<feature type="domain" description="Zn(2)-C6 fungal-type" evidence="8">
    <location>
        <begin position="7"/>
        <end position="35"/>
    </location>
</feature>
<keyword evidence="4" id="KW-0238">DNA-binding</keyword>
<dbReference type="Pfam" id="PF00172">
    <property type="entry name" value="Zn_clus"/>
    <property type="match status" value="1"/>
</dbReference>
<keyword evidence="10" id="KW-1185">Reference proteome</keyword>
<dbReference type="PANTHER" id="PTHR36206:SF12">
    <property type="entry name" value="ASPERCRYPTIN BIOSYNTHESIS CLUSTER-SPECIFIC TRANSCRIPTION REGULATOR ATNN-RELATED"/>
    <property type="match status" value="1"/>
</dbReference>
<keyword evidence="1" id="KW-0479">Metal-binding</keyword>
<evidence type="ECO:0000313" key="10">
    <source>
        <dbReference type="Proteomes" id="UP001590951"/>
    </source>
</evidence>
<gene>
    <name evidence="9" type="ORF">ABVK25_010843</name>
</gene>
<evidence type="ECO:0000256" key="5">
    <source>
        <dbReference type="ARBA" id="ARBA00023163"/>
    </source>
</evidence>
<evidence type="ECO:0000256" key="6">
    <source>
        <dbReference type="ARBA" id="ARBA00023242"/>
    </source>
</evidence>
<dbReference type="InterPro" id="IPR036864">
    <property type="entry name" value="Zn2-C6_fun-type_DNA-bd_sf"/>
</dbReference>
<dbReference type="CDD" id="cd00067">
    <property type="entry name" value="GAL4"/>
    <property type="match status" value="1"/>
</dbReference>
<feature type="region of interest" description="Disordered" evidence="7">
    <location>
        <begin position="159"/>
        <end position="188"/>
    </location>
</feature>
<keyword evidence="2" id="KW-0862">Zinc</keyword>
<evidence type="ECO:0000256" key="7">
    <source>
        <dbReference type="SAM" id="MobiDB-lite"/>
    </source>
</evidence>
<comment type="caution">
    <text evidence="9">The sequence shown here is derived from an EMBL/GenBank/DDBJ whole genome shotgun (WGS) entry which is preliminary data.</text>
</comment>
<proteinExistence type="predicted"/>
<evidence type="ECO:0000259" key="8">
    <source>
        <dbReference type="PROSITE" id="PS50048"/>
    </source>
</evidence>
<evidence type="ECO:0000256" key="2">
    <source>
        <dbReference type="ARBA" id="ARBA00022833"/>
    </source>
</evidence>
<keyword evidence="5" id="KW-0804">Transcription</keyword>
<dbReference type="SMART" id="SM00066">
    <property type="entry name" value="GAL4"/>
    <property type="match status" value="1"/>
</dbReference>
<protein>
    <recommendedName>
        <fullName evidence="8">Zn(2)-C6 fungal-type domain-containing protein</fullName>
    </recommendedName>
</protein>
<accession>A0ABR4AVP6</accession>
<dbReference type="InterPro" id="IPR052360">
    <property type="entry name" value="Transcr_Regulatory_Proteins"/>
</dbReference>
<evidence type="ECO:0000256" key="4">
    <source>
        <dbReference type="ARBA" id="ARBA00023125"/>
    </source>
</evidence>
<name>A0ABR4AVP6_9LECA</name>
<dbReference type="InterPro" id="IPR001138">
    <property type="entry name" value="Zn2Cys6_DnaBD"/>
</dbReference>
<dbReference type="SUPFAM" id="SSF57701">
    <property type="entry name" value="Zn2/Cys6 DNA-binding domain"/>
    <property type="match status" value="1"/>
</dbReference>
<organism evidence="9 10">
    <name type="scientific">Lepraria finkii</name>
    <dbReference type="NCBI Taxonomy" id="1340010"/>
    <lineage>
        <taxon>Eukaryota</taxon>
        <taxon>Fungi</taxon>
        <taxon>Dikarya</taxon>
        <taxon>Ascomycota</taxon>
        <taxon>Pezizomycotina</taxon>
        <taxon>Lecanoromycetes</taxon>
        <taxon>OSLEUM clade</taxon>
        <taxon>Lecanoromycetidae</taxon>
        <taxon>Lecanorales</taxon>
        <taxon>Lecanorineae</taxon>
        <taxon>Stereocaulaceae</taxon>
        <taxon>Lepraria</taxon>
    </lineage>
</organism>
<dbReference type="Gene3D" id="4.10.240.10">
    <property type="entry name" value="Zn(2)-C6 fungal-type DNA-binding domain"/>
    <property type="match status" value="1"/>
</dbReference>
<evidence type="ECO:0000313" key="9">
    <source>
        <dbReference type="EMBL" id="KAL2048891.1"/>
    </source>
</evidence>